<gene>
    <name evidence="1" type="ORF">GMARGA_LOCUS37321</name>
</gene>
<feature type="non-terminal residue" evidence="1">
    <location>
        <position position="1"/>
    </location>
</feature>
<accession>A0ABN7X108</accession>
<dbReference type="Proteomes" id="UP000789901">
    <property type="component" value="Unassembled WGS sequence"/>
</dbReference>
<dbReference type="EMBL" id="CAJVQB010077241">
    <property type="protein sequence ID" value="CAG8844830.1"/>
    <property type="molecule type" value="Genomic_DNA"/>
</dbReference>
<evidence type="ECO:0000313" key="2">
    <source>
        <dbReference type="Proteomes" id="UP000789901"/>
    </source>
</evidence>
<reference evidence="1 2" key="1">
    <citation type="submission" date="2021-06" db="EMBL/GenBank/DDBJ databases">
        <authorList>
            <person name="Kallberg Y."/>
            <person name="Tangrot J."/>
            <person name="Rosling A."/>
        </authorList>
    </citation>
    <scope>NUCLEOTIDE SEQUENCE [LARGE SCALE GENOMIC DNA]</scope>
    <source>
        <strain evidence="1 2">120-4 pot B 10/14</strain>
    </source>
</reference>
<feature type="non-terminal residue" evidence="1">
    <location>
        <position position="63"/>
    </location>
</feature>
<name>A0ABN7X108_GIGMA</name>
<proteinExistence type="predicted"/>
<evidence type="ECO:0000313" key="1">
    <source>
        <dbReference type="EMBL" id="CAG8844830.1"/>
    </source>
</evidence>
<sequence>SSFPKTKNRELVFPDIIILQEISLEWQWYLHDEVAQHIQNPEKHDFYCKMPNQPKPKKSKINK</sequence>
<protein>
    <submittedName>
        <fullName evidence="1">12671_t:CDS:1</fullName>
    </submittedName>
</protein>
<comment type="caution">
    <text evidence="1">The sequence shown here is derived from an EMBL/GenBank/DDBJ whole genome shotgun (WGS) entry which is preliminary data.</text>
</comment>
<organism evidence="1 2">
    <name type="scientific">Gigaspora margarita</name>
    <dbReference type="NCBI Taxonomy" id="4874"/>
    <lineage>
        <taxon>Eukaryota</taxon>
        <taxon>Fungi</taxon>
        <taxon>Fungi incertae sedis</taxon>
        <taxon>Mucoromycota</taxon>
        <taxon>Glomeromycotina</taxon>
        <taxon>Glomeromycetes</taxon>
        <taxon>Diversisporales</taxon>
        <taxon>Gigasporaceae</taxon>
        <taxon>Gigaspora</taxon>
    </lineage>
</organism>
<keyword evidence="2" id="KW-1185">Reference proteome</keyword>